<protein>
    <submittedName>
        <fullName evidence="2">Uncharacterized protein</fullName>
    </submittedName>
</protein>
<feature type="signal peptide" evidence="1">
    <location>
        <begin position="1"/>
        <end position="25"/>
    </location>
</feature>
<evidence type="ECO:0000313" key="2">
    <source>
        <dbReference type="EMBL" id="QDI04797.1"/>
    </source>
</evidence>
<evidence type="ECO:0000256" key="1">
    <source>
        <dbReference type="SAM" id="SignalP"/>
    </source>
</evidence>
<keyword evidence="1" id="KW-0732">Signal</keyword>
<feature type="chain" id="PRO_5021978638" evidence="1">
    <location>
        <begin position="26"/>
        <end position="159"/>
    </location>
</feature>
<name>A0A514EFI6_9XANT</name>
<dbReference type="Proteomes" id="UP000319349">
    <property type="component" value="Chromosome"/>
</dbReference>
<dbReference type="EMBL" id="CP038228">
    <property type="protein sequence ID" value="QDI04797.1"/>
    <property type="molecule type" value="Genomic_DNA"/>
</dbReference>
<dbReference type="RefSeq" id="WP_142742681.1">
    <property type="nucleotide sequence ID" value="NZ_CP038228.1"/>
</dbReference>
<accession>A0A514EFI6</accession>
<organism evidence="2 3">
    <name type="scientific">Xanthomonas cerealis pv. cerealis</name>
    <dbReference type="NCBI Taxonomy" id="152263"/>
    <lineage>
        <taxon>Bacteria</taxon>
        <taxon>Pseudomonadati</taxon>
        <taxon>Pseudomonadota</taxon>
        <taxon>Gammaproteobacteria</taxon>
        <taxon>Lysobacterales</taxon>
        <taxon>Lysobacteraceae</taxon>
        <taxon>Xanthomonas</taxon>
        <taxon>Xanthomonas translucens group</taxon>
        <taxon>Xanthomonas cerealis</taxon>
    </lineage>
</organism>
<gene>
    <name evidence="2" type="ORF">E4A48_14845</name>
</gene>
<dbReference type="AlphaFoldDB" id="A0A514EFI6"/>
<evidence type="ECO:0000313" key="3">
    <source>
        <dbReference type="Proteomes" id="UP000319349"/>
    </source>
</evidence>
<sequence length="159" mass="16592">MDMKKLVLRAVVVAQLIAAPFAVSAATTTSQTVVTTSTFAENSVERQSVVAWLQQHAAHVNGKLIGEFDQIGAVTVTTTREIAGGRAYPQSPGDGPPVPLPANGVPGQTISVSTCSHGVSQSWSYVWVPANNGGGTWALTSYKYNQVACGSGSTWAATW</sequence>
<keyword evidence="3" id="KW-1185">Reference proteome</keyword>
<proteinExistence type="predicted"/>
<reference evidence="2 3" key="1">
    <citation type="submission" date="2019-03" db="EMBL/GenBank/DDBJ databases">
        <title>Tal1 in Xanthomonas translucens pv. cerealis Contributes to Virulence in Bacterial Leaf Streak of Wheat.</title>
        <authorList>
            <person name="Shah S.M.A."/>
            <person name="Haq F."/>
            <person name="Ma W."/>
            <person name="Xu X."/>
            <person name="Wang S."/>
            <person name="Xu Z."/>
            <person name="Zou L."/>
            <person name="Zhu B."/>
            <person name="Chen G."/>
        </authorList>
    </citation>
    <scope>NUCLEOTIDE SEQUENCE [LARGE SCALE GENOMIC DNA]</scope>
    <source>
        <strain evidence="2 3">01</strain>
    </source>
</reference>